<dbReference type="VEuPathDB" id="MicrosporidiaDB:SLOPH_777"/>
<dbReference type="AlphaFoldDB" id="S7WCG2"/>
<name>S7WCG2_SPRLO</name>
<feature type="chain" id="PRO_5004546185" evidence="1">
    <location>
        <begin position="17"/>
        <end position="680"/>
    </location>
</feature>
<sequence length="680" mass="79962">MFIIFIFFYYSFGSFSDDGVIRRGSYQLEHNHSNEKEECNVKNDMYVDIPLESSTSENINKIGYVENKISEGEEHISKDKEFIVDGILSSQSESSDLKECIQETNALEDKIGCLNANCEIIPDKDFNSSTTSDILENINNAKEDKITPVGDVEIVKKQVISKRKYYENNGYSVKPKVKDAKIVKLQRVKDMLNKAECSMNQSDIEYINMQKKETEINNNEKFTDRKAFIELPNDIDLEVEEESNDSFNTCLTLQKSDIVDISEDKPSITNDIEIRHVPSPNNLLSDKQLFTTELDIFYNLLKTKYEESNIYYIIHVKNKKSIYCPESVKHNLKYILQTKENIYNALITNNIIKYGTYTKKELFILSELISILIKDQSGYLIVSKSDFSEKIKDDKKIYEIHPIEKYDNKNIIKIRETHYKKKKNIKKQEALKNIFFPHRNNETSLYWDIEFYLCYTLEFPYSLTVISSNLIYNFIALRIELQDHIKIYNKYSNQIIHLDYKYYNQIINYIKILENDFIPYFFYENNTYLIPMENIKNYITTCKNSIKKLTSIFYCIRKELKNLNVTVKEYVKDSTTTNGLHINDVMKMNIHLKRMFSDNSTYIIKEISIEELKISLINGITFIVEKNIFTVSIFITVVKDDIHISLTGCNTEFFINVNNICKKAINYRNNMKDCIEYFKI</sequence>
<comment type="caution">
    <text evidence="2">The sequence shown here is derived from an EMBL/GenBank/DDBJ whole genome shotgun (WGS) entry which is preliminary data.</text>
</comment>
<keyword evidence="1" id="KW-0732">Signal</keyword>
<organism evidence="2 3">
    <name type="scientific">Spraguea lophii (strain 42_110)</name>
    <name type="common">Microsporidian parasite</name>
    <dbReference type="NCBI Taxonomy" id="1358809"/>
    <lineage>
        <taxon>Eukaryota</taxon>
        <taxon>Fungi</taxon>
        <taxon>Fungi incertae sedis</taxon>
        <taxon>Microsporidia</taxon>
        <taxon>Spragueidae</taxon>
        <taxon>Spraguea</taxon>
    </lineage>
</organism>
<feature type="signal peptide" evidence="1">
    <location>
        <begin position="1"/>
        <end position="16"/>
    </location>
</feature>
<dbReference type="Proteomes" id="UP000014978">
    <property type="component" value="Unassembled WGS sequence"/>
</dbReference>
<keyword evidence="3" id="KW-1185">Reference proteome</keyword>
<dbReference type="InParanoid" id="S7WCG2"/>
<dbReference type="EMBL" id="ATCN01000222">
    <property type="protein sequence ID" value="EPR79497.1"/>
    <property type="molecule type" value="Genomic_DNA"/>
</dbReference>
<evidence type="ECO:0000256" key="1">
    <source>
        <dbReference type="SAM" id="SignalP"/>
    </source>
</evidence>
<protein>
    <submittedName>
        <fullName evidence="2">Uncharacterized protein</fullName>
    </submittedName>
</protein>
<dbReference type="HOGENOM" id="CLU_404476_0_0_1"/>
<proteinExistence type="predicted"/>
<reference evidence="3" key="1">
    <citation type="journal article" date="2013" name="PLoS Genet.">
        <title>The genome of Spraguea lophii and the basis of host-microsporidian interactions.</title>
        <authorList>
            <person name="Campbell S.E."/>
            <person name="Williams T.A."/>
            <person name="Yousuf A."/>
            <person name="Soanes D.M."/>
            <person name="Paszkiewicz K.H."/>
            <person name="Williams B.A.P."/>
        </authorList>
    </citation>
    <scope>NUCLEOTIDE SEQUENCE [LARGE SCALE GENOMIC DNA]</scope>
    <source>
        <strain evidence="3">42_110</strain>
    </source>
</reference>
<evidence type="ECO:0000313" key="3">
    <source>
        <dbReference type="Proteomes" id="UP000014978"/>
    </source>
</evidence>
<accession>S7WCG2</accession>
<evidence type="ECO:0000313" key="2">
    <source>
        <dbReference type="EMBL" id="EPR79497.1"/>
    </source>
</evidence>
<gene>
    <name evidence="2" type="ORF">SLOPH_777</name>
</gene>